<proteinExistence type="predicted"/>
<reference evidence="3 4" key="1">
    <citation type="submission" date="2018-06" db="EMBL/GenBank/DDBJ databases">
        <title>Genomic Encyclopedia of Type Strains, Phase III (KMG-III): the genomes of soil and plant-associated and newly described type strains.</title>
        <authorList>
            <person name="Whitman W."/>
        </authorList>
    </citation>
    <scope>NUCLEOTIDE SEQUENCE [LARGE SCALE GENOMIC DNA]</scope>
    <source>
        <strain evidence="3 4">CGMCC 1.12398</strain>
    </source>
</reference>
<comment type="caution">
    <text evidence="3">The sequence shown here is derived from an EMBL/GenBank/DDBJ whole genome shotgun (WGS) entry which is preliminary data.</text>
</comment>
<dbReference type="EMBL" id="QLMI01000002">
    <property type="protein sequence ID" value="RAK24192.1"/>
    <property type="molecule type" value="Genomic_DNA"/>
</dbReference>
<evidence type="ECO:0000256" key="1">
    <source>
        <dbReference type="SAM" id="SignalP"/>
    </source>
</evidence>
<feature type="chain" id="PRO_5016459684" evidence="1">
    <location>
        <begin position="23"/>
        <end position="145"/>
    </location>
</feature>
<name>A0A327YU93_9FLAO</name>
<gene>
    <name evidence="3" type="ORF">B0I03_10243</name>
</gene>
<organism evidence="3 4">
    <name type="scientific">Flavobacterium aquaticum</name>
    <dbReference type="NCBI Taxonomy" id="1236486"/>
    <lineage>
        <taxon>Bacteria</taxon>
        <taxon>Pseudomonadati</taxon>
        <taxon>Bacteroidota</taxon>
        <taxon>Flavobacteriia</taxon>
        <taxon>Flavobacteriales</taxon>
        <taxon>Flavobacteriaceae</taxon>
        <taxon>Flavobacterium</taxon>
    </lineage>
</organism>
<accession>A0A327YU93</accession>
<keyword evidence="4" id="KW-1185">Reference proteome</keyword>
<dbReference type="OrthoDB" id="1356223at2"/>
<dbReference type="Pfam" id="PF13648">
    <property type="entry name" value="Lipocalin_4"/>
    <property type="match status" value="1"/>
</dbReference>
<evidence type="ECO:0000259" key="2">
    <source>
        <dbReference type="Pfam" id="PF13648"/>
    </source>
</evidence>
<keyword evidence="1" id="KW-0732">Signal</keyword>
<evidence type="ECO:0000313" key="3">
    <source>
        <dbReference type="EMBL" id="RAK24192.1"/>
    </source>
</evidence>
<dbReference type="InterPro" id="IPR024311">
    <property type="entry name" value="Lipocalin-like"/>
</dbReference>
<feature type="domain" description="Lipocalin-like" evidence="2">
    <location>
        <begin position="33"/>
        <end position="125"/>
    </location>
</feature>
<dbReference type="AlphaFoldDB" id="A0A327YU93"/>
<dbReference type="RefSeq" id="WP_111565995.1">
    <property type="nucleotide sequence ID" value="NZ_QLMI01000002.1"/>
</dbReference>
<dbReference type="PROSITE" id="PS51257">
    <property type="entry name" value="PROKAR_LIPOPROTEIN"/>
    <property type="match status" value="1"/>
</dbReference>
<feature type="signal peptide" evidence="1">
    <location>
        <begin position="1"/>
        <end position="22"/>
    </location>
</feature>
<dbReference type="Proteomes" id="UP000249620">
    <property type="component" value="Unassembled WGS sequence"/>
</dbReference>
<protein>
    <submittedName>
        <fullName evidence="3">Lipocalin-like protein</fullName>
    </submittedName>
</protein>
<sequence>MKKLLYLFTFLMLILSSCSSDDSDGIAINSGNLLGKWYLKGGTTNNGSFENHTHDCTTNKDFQEFFNNGEITFNGYNTECNLDEIETSLWFLNGNTLTVTNTNFDPMIYEYEYVIESLTSNELILRETVSEPEGTFVYRSTYTRN</sequence>
<evidence type="ECO:0000313" key="4">
    <source>
        <dbReference type="Proteomes" id="UP000249620"/>
    </source>
</evidence>